<organism evidence="14 15">
    <name type="scientific">Furfurilactobacillus curtus</name>
    <dbReference type="NCBI Taxonomy" id="1746200"/>
    <lineage>
        <taxon>Bacteria</taxon>
        <taxon>Bacillati</taxon>
        <taxon>Bacillota</taxon>
        <taxon>Bacilli</taxon>
        <taxon>Lactobacillales</taxon>
        <taxon>Lactobacillaceae</taxon>
        <taxon>Furfurilactobacillus</taxon>
    </lineage>
</organism>
<keyword evidence="6 11" id="KW-0769">Symport</keyword>
<dbReference type="PANTHER" id="PTHR30540">
    <property type="entry name" value="OSMOTIC STRESS POTASSIUM TRANSPORTER"/>
    <property type="match status" value="1"/>
</dbReference>
<name>A0ABQ5JPG3_9LACO</name>
<feature type="transmembrane region" description="Helical" evidence="11">
    <location>
        <begin position="146"/>
        <end position="164"/>
    </location>
</feature>
<dbReference type="Pfam" id="PF22776">
    <property type="entry name" value="K_trans_C"/>
    <property type="match status" value="1"/>
</dbReference>
<evidence type="ECO:0000256" key="4">
    <source>
        <dbReference type="ARBA" id="ARBA00022538"/>
    </source>
</evidence>
<evidence type="ECO:0000259" key="13">
    <source>
        <dbReference type="Pfam" id="PF22776"/>
    </source>
</evidence>
<dbReference type="InterPro" id="IPR003855">
    <property type="entry name" value="K+_transporter"/>
</dbReference>
<evidence type="ECO:0000256" key="1">
    <source>
        <dbReference type="ARBA" id="ARBA00004141"/>
    </source>
</evidence>
<keyword evidence="3 11" id="KW-1003">Cell membrane</keyword>
<evidence type="ECO:0000313" key="14">
    <source>
        <dbReference type="EMBL" id="GKT06200.1"/>
    </source>
</evidence>
<evidence type="ECO:0000256" key="3">
    <source>
        <dbReference type="ARBA" id="ARBA00022475"/>
    </source>
</evidence>
<protein>
    <recommendedName>
        <fullName evidence="11">Probable potassium transport system protein Kup</fullName>
    </recommendedName>
</protein>
<keyword evidence="10 11" id="KW-0472">Membrane</keyword>
<evidence type="ECO:0000313" key="15">
    <source>
        <dbReference type="Proteomes" id="UP001628078"/>
    </source>
</evidence>
<sequence>MGSKARTKLSAAGLLVTLGIVYGDIGTSPLYVMKTILTDNGGLTTASRELIVGSISLIFWTVMLLTTVKYVLIALNATNHGEGGIFALYTLVRRQAKWLIFPALIGGAALLADGMLTPAVTVTTSIEGLKGIVFHHFEPVHDQTDVIIITIVILSLLFVIQRFGTKAIGHAFGPIMTIWFTFIGAVGFINVLPDLSMFKALNPYYAVTILTSPDNKVGVFILGSVFLATTGAEALYSDIGHVGKANIDGSWPYVFVCLMLNYLGQGAWVLNNVNNTLYAKMVDFNPFFEMLPGDWRFIGIVLATLAAIIASQALITGSYTLVAEAVRLKLLPRLKISYPTIKQGQIYVPMVNGILWIACIGIVLYFRTSAHMEAAYGLAITVTMLMTTLLLYQYLRLRHTNVVLAWTMVLFFGTLESLFFLASMVKFVHGGYVTALLAGLILLVMYIWYYGNKIRDRDEFESAYVDLDDYTDQLQALSHDENYPTFATNLVYMAKVRPGHLIKREMLYSILDKRPKRAQAYWFVTVNVTDDPYTAKYDVDMLGTNNVINVQLYLGFRREQRVNVYLRAIVQELIESGDLPAQPQQYTMMKDRNVGDFSFVVIQEEISPETRIKPFDKLMIQARVRLQNLTGSPASWFGLEFADVVVEHVPLILGRRRRPILRRIKHNLAPDSNSGMAPTGSRELKK</sequence>
<keyword evidence="8 11" id="KW-1133">Transmembrane helix</keyword>
<evidence type="ECO:0000256" key="6">
    <source>
        <dbReference type="ARBA" id="ARBA00022847"/>
    </source>
</evidence>
<feature type="domain" description="K+ potassium transporter integral membrane" evidence="12">
    <location>
        <begin position="15"/>
        <end position="469"/>
    </location>
</feature>
<keyword evidence="7 11" id="KW-0630">Potassium</keyword>
<keyword evidence="5 11" id="KW-0812">Transmembrane</keyword>
<feature type="transmembrane region" description="Helical" evidence="11">
    <location>
        <begin position="98"/>
        <end position="126"/>
    </location>
</feature>
<feature type="transmembrane region" description="Helical" evidence="11">
    <location>
        <begin position="431"/>
        <end position="450"/>
    </location>
</feature>
<comment type="caution">
    <text evidence="14">The sequence shown here is derived from an EMBL/GenBank/DDBJ whole genome shotgun (WGS) entry which is preliminary data.</text>
</comment>
<evidence type="ECO:0000259" key="12">
    <source>
        <dbReference type="Pfam" id="PF02705"/>
    </source>
</evidence>
<reference evidence="14 15" key="1">
    <citation type="submission" date="2022-03" db="EMBL/GenBank/DDBJ databases">
        <title>Draft genome sequence of Furfurilactobacillus curtus JCM 31185.</title>
        <authorList>
            <person name="Suzuki S."/>
            <person name="Endo A."/>
            <person name="Kajikawa A."/>
        </authorList>
    </citation>
    <scope>NUCLEOTIDE SEQUENCE [LARGE SCALE GENOMIC DNA]</scope>
    <source>
        <strain evidence="14 15">JCM 31185</strain>
    </source>
</reference>
<feature type="transmembrane region" description="Helical" evidence="11">
    <location>
        <begin position="171"/>
        <end position="192"/>
    </location>
</feature>
<comment type="catalytic activity">
    <reaction evidence="11">
        <text>K(+)(in) + H(+)(in) = K(+)(out) + H(+)(out)</text>
        <dbReference type="Rhea" id="RHEA:28490"/>
        <dbReference type="ChEBI" id="CHEBI:15378"/>
        <dbReference type="ChEBI" id="CHEBI:29103"/>
    </reaction>
</comment>
<evidence type="ECO:0000256" key="10">
    <source>
        <dbReference type="ARBA" id="ARBA00023136"/>
    </source>
</evidence>
<dbReference type="Pfam" id="PF02705">
    <property type="entry name" value="K_trans"/>
    <property type="match status" value="1"/>
</dbReference>
<proteinExistence type="inferred from homology"/>
<evidence type="ECO:0000256" key="8">
    <source>
        <dbReference type="ARBA" id="ARBA00022989"/>
    </source>
</evidence>
<dbReference type="Proteomes" id="UP001628078">
    <property type="component" value="Unassembled WGS sequence"/>
</dbReference>
<keyword evidence="2 11" id="KW-0813">Transport</keyword>
<feature type="domain" description="K+ potassium transporter C-terminal" evidence="13">
    <location>
        <begin position="490"/>
        <end position="645"/>
    </location>
</feature>
<feature type="transmembrane region" description="Helical" evidence="11">
    <location>
        <begin position="217"/>
        <end position="239"/>
    </location>
</feature>
<feature type="transmembrane region" description="Helical" evidence="11">
    <location>
        <begin position="57"/>
        <end position="77"/>
    </location>
</feature>
<dbReference type="InterPro" id="IPR023051">
    <property type="entry name" value="Kup"/>
</dbReference>
<feature type="transmembrane region" description="Helical" evidence="11">
    <location>
        <begin position="346"/>
        <end position="368"/>
    </location>
</feature>
<evidence type="ECO:0000256" key="2">
    <source>
        <dbReference type="ARBA" id="ARBA00022448"/>
    </source>
</evidence>
<feature type="transmembrane region" description="Helical" evidence="11">
    <location>
        <begin position="402"/>
        <end position="425"/>
    </location>
</feature>
<dbReference type="InterPro" id="IPR053951">
    <property type="entry name" value="K_trans_N"/>
</dbReference>
<gene>
    <name evidence="14" type="primary">kup2</name>
    <name evidence="11" type="synonym">kup</name>
    <name evidence="14" type="ORF">JCM31185_14870</name>
</gene>
<dbReference type="InterPro" id="IPR053952">
    <property type="entry name" value="K_trans_C"/>
</dbReference>
<evidence type="ECO:0000256" key="5">
    <source>
        <dbReference type="ARBA" id="ARBA00022692"/>
    </source>
</evidence>
<evidence type="ECO:0000256" key="7">
    <source>
        <dbReference type="ARBA" id="ARBA00022958"/>
    </source>
</evidence>
<keyword evidence="4 11" id="KW-0633">Potassium transport</keyword>
<comment type="subcellular location">
    <subcellularLocation>
        <location evidence="11">Cell membrane</location>
        <topology evidence="11">Multi-pass membrane protein</topology>
    </subcellularLocation>
    <subcellularLocation>
        <location evidence="1">Membrane</location>
        <topology evidence="1">Multi-pass membrane protein</topology>
    </subcellularLocation>
</comment>
<keyword evidence="9 11" id="KW-0406">Ion transport</keyword>
<comment type="similarity">
    <text evidence="11">Belongs to the HAK/KUP transporter (TC 2.A.72) family.</text>
</comment>
<dbReference type="EMBL" id="BQXO01000004">
    <property type="protein sequence ID" value="GKT06200.1"/>
    <property type="molecule type" value="Genomic_DNA"/>
</dbReference>
<feature type="transmembrane region" description="Helical" evidence="11">
    <location>
        <begin position="297"/>
        <end position="326"/>
    </location>
</feature>
<dbReference type="PANTHER" id="PTHR30540:SF83">
    <property type="entry name" value="K+ POTASSIUM TRANSPORTER"/>
    <property type="match status" value="1"/>
</dbReference>
<dbReference type="RefSeq" id="WP_407884142.1">
    <property type="nucleotide sequence ID" value="NZ_BQXO01000004.1"/>
</dbReference>
<feature type="transmembrane region" description="Helical" evidence="11">
    <location>
        <begin position="251"/>
        <end position="270"/>
    </location>
</feature>
<keyword evidence="15" id="KW-1185">Reference proteome</keyword>
<dbReference type="HAMAP" id="MF_01522">
    <property type="entry name" value="Kup"/>
    <property type="match status" value="1"/>
</dbReference>
<evidence type="ECO:0000256" key="11">
    <source>
        <dbReference type="HAMAP-Rule" id="MF_01522"/>
    </source>
</evidence>
<evidence type="ECO:0000256" key="9">
    <source>
        <dbReference type="ARBA" id="ARBA00023065"/>
    </source>
</evidence>
<feature type="transmembrane region" description="Helical" evidence="11">
    <location>
        <begin position="374"/>
        <end position="395"/>
    </location>
</feature>
<comment type="function">
    <text evidence="11">Transport of potassium into the cell. Likely operates as a K(+):H(+) symporter.</text>
</comment>
<accession>A0ABQ5JPG3</accession>